<proteinExistence type="predicted"/>
<dbReference type="OrthoDB" id="1678912at2759"/>
<dbReference type="PANTHER" id="PTHR10694">
    <property type="entry name" value="LYSINE-SPECIFIC DEMETHYLASE"/>
    <property type="match status" value="1"/>
</dbReference>
<comment type="caution">
    <text evidence="4">The sequence shown here is derived from an EMBL/GenBank/DDBJ whole genome shotgun (WGS) entry which is preliminary data.</text>
</comment>
<dbReference type="Pfam" id="PF02375">
    <property type="entry name" value="JmjN"/>
    <property type="match status" value="1"/>
</dbReference>
<dbReference type="GO" id="GO:0010468">
    <property type="term" value="P:regulation of gene expression"/>
    <property type="evidence" value="ECO:0007669"/>
    <property type="project" value="TreeGrafter"/>
</dbReference>
<dbReference type="Gene3D" id="2.60.120.650">
    <property type="entry name" value="Cupin"/>
    <property type="match status" value="1"/>
</dbReference>
<accession>A0A834WEX4</accession>
<dbReference type="InterPro" id="IPR003347">
    <property type="entry name" value="JmjC_dom"/>
</dbReference>
<dbReference type="Pfam" id="PF02928">
    <property type="entry name" value="zf-C5HC2"/>
    <property type="match status" value="1"/>
</dbReference>
<keyword evidence="4" id="KW-0489">Methyltransferase</keyword>
<dbReference type="SMART" id="SM00558">
    <property type="entry name" value="JmjC"/>
    <property type="match status" value="1"/>
</dbReference>
<dbReference type="GO" id="GO:0034647">
    <property type="term" value="F:histone H3K4me/H3K4me2/H3K4me3 demethylase activity"/>
    <property type="evidence" value="ECO:0007669"/>
    <property type="project" value="TreeGrafter"/>
</dbReference>
<sequence length="844" mass="95139">MREREAWESERSCSYEDQRNIIMESKNRRNYARTENVGNLSAPPGFKSLTSFMLKRVQKAEEVDKSEHEPMCTETISEMNDIAECKSILKHHRPWILFNQSNRDPEKSDTVHLPKDLPLKACRPKGVTFGCPDCSDCLKVTARWHPEDARRDILDEAGIFHPTEEEFKDTLKYITSIHSKVEPYGICRIIPPADWKPLCRLVEKDIWERSKFVTQIQRIDGLQVQCQQEITANAFENLNINSRRDLRVTLGSQPGHDIINFESKPGPTFSLSTFKKFADDFKALYFNLDDKIMDSGKKWESSVENIEGEYGRIVQNPTEEIEVLYGKNLEVGGLSSGFPTMSDPLESLHYEKYVKCGWNLNNMLTLPGSLLSFESSEISRKFSPQIHVGMCFSSSNWKVEENQFYSLYYMHMGEPRVWYSIPRRFAADFEAVRKKYLPVLFADQSNLHDNLGKQLSYTILKSEGIPVYRCVQYPREFVLIPSGAYHSGFDCGFNCSEAVSFAPLDWLFDGQNVVEIYSEQRRKTSISYDKILLGAARKAVRSQFEIEFCRLSTPDNISWKEACGRSGLLKKAFDLRIKSESLKREFLCTSLKSERMDKDYDHATCKRECCICLRDLHLSAVGCPCSMNKFACLNHAKQLCSCAWSDKLILCQYEISELNTLSLALEGQLKAILKWAKDDLGLTLYSVASKRWKQTPPGNVGGSTSISTSVAKAAILNAVKRKRDAVGSKGTTGINDISSATEAKLKTPLPQSSELKAKQKTVGHHSAAACINRGMNSASGIKPGKKARAVRSEIPNSVQNDPKPKVSSVKGPSSTSRFMAFLSENICDVSSDSSSSSSESDDDT</sequence>
<evidence type="ECO:0000313" key="4">
    <source>
        <dbReference type="EMBL" id="KAF7818433.1"/>
    </source>
</evidence>
<protein>
    <submittedName>
        <fullName evidence="4">Putative lysine-specific demethylase JMJ16 isoform X1</fullName>
    </submittedName>
</protein>
<feature type="domain" description="JmjC" evidence="3">
    <location>
        <begin position="355"/>
        <end position="518"/>
    </location>
</feature>
<dbReference type="GO" id="GO:0005634">
    <property type="term" value="C:nucleus"/>
    <property type="evidence" value="ECO:0007669"/>
    <property type="project" value="TreeGrafter"/>
</dbReference>
<dbReference type="SUPFAM" id="SSF51197">
    <property type="entry name" value="Clavaminate synthase-like"/>
    <property type="match status" value="1"/>
</dbReference>
<dbReference type="Pfam" id="PF02373">
    <property type="entry name" value="JmjC"/>
    <property type="match status" value="1"/>
</dbReference>
<organism evidence="4 5">
    <name type="scientific">Senna tora</name>
    <dbReference type="NCBI Taxonomy" id="362788"/>
    <lineage>
        <taxon>Eukaryota</taxon>
        <taxon>Viridiplantae</taxon>
        <taxon>Streptophyta</taxon>
        <taxon>Embryophyta</taxon>
        <taxon>Tracheophyta</taxon>
        <taxon>Spermatophyta</taxon>
        <taxon>Magnoliopsida</taxon>
        <taxon>eudicotyledons</taxon>
        <taxon>Gunneridae</taxon>
        <taxon>Pentapetalae</taxon>
        <taxon>rosids</taxon>
        <taxon>fabids</taxon>
        <taxon>Fabales</taxon>
        <taxon>Fabaceae</taxon>
        <taxon>Caesalpinioideae</taxon>
        <taxon>Cassia clade</taxon>
        <taxon>Senna</taxon>
    </lineage>
</organism>
<keyword evidence="4" id="KW-0808">Transferase</keyword>
<evidence type="ECO:0000259" key="2">
    <source>
        <dbReference type="PROSITE" id="PS51183"/>
    </source>
</evidence>
<dbReference type="GO" id="GO:0008168">
    <property type="term" value="F:methyltransferase activity"/>
    <property type="evidence" value="ECO:0007669"/>
    <property type="project" value="UniProtKB-KW"/>
</dbReference>
<feature type="region of interest" description="Disordered" evidence="1">
    <location>
        <begin position="775"/>
        <end position="813"/>
    </location>
</feature>
<feature type="domain" description="JmjN" evidence="2">
    <location>
        <begin position="157"/>
        <end position="198"/>
    </location>
</feature>
<name>A0A834WEX4_9FABA</name>
<gene>
    <name evidence="4" type="ORF">G2W53_023888</name>
</gene>
<dbReference type="AlphaFoldDB" id="A0A834WEX4"/>
<dbReference type="GO" id="GO:0032259">
    <property type="term" value="P:methylation"/>
    <property type="evidence" value="ECO:0007669"/>
    <property type="project" value="UniProtKB-KW"/>
</dbReference>
<dbReference type="InterPro" id="IPR003349">
    <property type="entry name" value="JmjN"/>
</dbReference>
<dbReference type="EMBL" id="JAAIUW010000008">
    <property type="protein sequence ID" value="KAF7818433.1"/>
    <property type="molecule type" value="Genomic_DNA"/>
</dbReference>
<dbReference type="PROSITE" id="PS51183">
    <property type="entry name" value="JMJN"/>
    <property type="match status" value="1"/>
</dbReference>
<dbReference type="PROSITE" id="PS51184">
    <property type="entry name" value="JMJC"/>
    <property type="match status" value="1"/>
</dbReference>
<dbReference type="Proteomes" id="UP000634136">
    <property type="component" value="Unassembled WGS sequence"/>
</dbReference>
<evidence type="ECO:0000313" key="5">
    <source>
        <dbReference type="Proteomes" id="UP000634136"/>
    </source>
</evidence>
<dbReference type="SMART" id="SM00545">
    <property type="entry name" value="JmjN"/>
    <property type="match status" value="1"/>
</dbReference>
<evidence type="ECO:0000256" key="1">
    <source>
        <dbReference type="SAM" id="MobiDB-lite"/>
    </source>
</evidence>
<keyword evidence="5" id="KW-1185">Reference proteome</keyword>
<reference evidence="4" key="1">
    <citation type="submission" date="2020-09" db="EMBL/GenBank/DDBJ databases">
        <title>Genome-Enabled Discovery of Anthraquinone Biosynthesis in Senna tora.</title>
        <authorList>
            <person name="Kang S.-H."/>
            <person name="Pandey R.P."/>
            <person name="Lee C.-M."/>
            <person name="Sim J.-S."/>
            <person name="Jeong J.-T."/>
            <person name="Choi B.-S."/>
            <person name="Jung M."/>
            <person name="Ginzburg D."/>
            <person name="Zhao K."/>
            <person name="Won S.Y."/>
            <person name="Oh T.-J."/>
            <person name="Yu Y."/>
            <person name="Kim N.-H."/>
            <person name="Lee O.R."/>
            <person name="Lee T.-H."/>
            <person name="Bashyal P."/>
            <person name="Kim T.-S."/>
            <person name="Lee W.-H."/>
            <person name="Kawkins C."/>
            <person name="Kim C.-K."/>
            <person name="Kim J.S."/>
            <person name="Ahn B.O."/>
            <person name="Rhee S.Y."/>
            <person name="Sohng J.K."/>
        </authorList>
    </citation>
    <scope>NUCLEOTIDE SEQUENCE</scope>
    <source>
        <tissue evidence="4">Leaf</tissue>
    </source>
</reference>
<evidence type="ECO:0000259" key="3">
    <source>
        <dbReference type="PROSITE" id="PS51184"/>
    </source>
</evidence>
<dbReference type="PANTHER" id="PTHR10694:SF54">
    <property type="entry name" value="INACTIVE LYSINE-SPECIFIC DEMETHYLASE JMJ19-RELATED"/>
    <property type="match status" value="1"/>
</dbReference>
<dbReference type="InterPro" id="IPR004198">
    <property type="entry name" value="Znf_C5HC2"/>
</dbReference>
<dbReference type="GO" id="GO:0000785">
    <property type="term" value="C:chromatin"/>
    <property type="evidence" value="ECO:0007669"/>
    <property type="project" value="TreeGrafter"/>
</dbReference>